<evidence type="ECO:0000313" key="3">
    <source>
        <dbReference type="Proteomes" id="UP001220225"/>
    </source>
</evidence>
<protein>
    <submittedName>
        <fullName evidence="2">Uncharacterized protein</fullName>
    </submittedName>
</protein>
<sequence length="55" mass="5805">MTSNQGEPHHEPDFFTCAGEHDTGVAGSHFYGAGHRPDAASSPTAIAARENPDRV</sequence>
<evidence type="ECO:0000256" key="1">
    <source>
        <dbReference type="SAM" id="MobiDB-lite"/>
    </source>
</evidence>
<accession>A0ABT5LU41</accession>
<dbReference type="EMBL" id="JAQRFN010000019">
    <property type="protein sequence ID" value="MDC9597930.1"/>
    <property type="molecule type" value="Genomic_DNA"/>
</dbReference>
<evidence type="ECO:0000313" key="2">
    <source>
        <dbReference type="EMBL" id="MDC9597930.1"/>
    </source>
</evidence>
<dbReference type="RefSeq" id="WP_273576468.1">
    <property type="nucleotide sequence ID" value="NZ_JAQRFN010000019.1"/>
</dbReference>
<organism evidence="2 3">
    <name type="scientific">Xenorhabdus anantnagensis</name>
    <dbReference type="NCBI Taxonomy" id="3025875"/>
    <lineage>
        <taxon>Bacteria</taxon>
        <taxon>Pseudomonadati</taxon>
        <taxon>Pseudomonadota</taxon>
        <taxon>Gammaproteobacteria</taxon>
        <taxon>Enterobacterales</taxon>
        <taxon>Morganellaceae</taxon>
        <taxon>Xenorhabdus</taxon>
    </lineage>
</organism>
<proteinExistence type="predicted"/>
<dbReference type="Proteomes" id="UP001220225">
    <property type="component" value="Unassembled WGS sequence"/>
</dbReference>
<feature type="compositionally biased region" description="Basic and acidic residues" evidence="1">
    <location>
        <begin position="7"/>
        <end position="23"/>
    </location>
</feature>
<reference evidence="2 3" key="1">
    <citation type="submission" date="2023-02" db="EMBL/GenBank/DDBJ databases">
        <title>Entomopathogenic bacteria.</title>
        <authorList>
            <person name="Machado R.A."/>
        </authorList>
    </citation>
    <scope>NUCLEOTIDE SEQUENCE [LARGE SCALE GENOMIC DNA]</scope>
    <source>
        <strain evidence="2 3">XENO-2</strain>
    </source>
</reference>
<comment type="caution">
    <text evidence="2">The sequence shown here is derived from an EMBL/GenBank/DDBJ whole genome shotgun (WGS) entry which is preliminary data.</text>
</comment>
<name>A0ABT5LU41_9GAMM</name>
<keyword evidence="3" id="KW-1185">Reference proteome</keyword>
<feature type="region of interest" description="Disordered" evidence="1">
    <location>
        <begin position="1"/>
        <end position="55"/>
    </location>
</feature>
<gene>
    <name evidence="2" type="ORF">PSI14_14000</name>
</gene>